<name>A0A972NI17_9BURK</name>
<keyword evidence="7" id="KW-1185">Reference proteome</keyword>
<dbReference type="SUPFAM" id="SSF56529">
    <property type="entry name" value="FAH"/>
    <property type="match status" value="1"/>
</dbReference>
<keyword evidence="6" id="KW-0413">Isomerase</keyword>
<organism evidence="6 7">
    <name type="scientific">Paraburkholderia elongata</name>
    <dbReference type="NCBI Taxonomy" id="2675747"/>
    <lineage>
        <taxon>Bacteria</taxon>
        <taxon>Pseudomonadati</taxon>
        <taxon>Pseudomonadota</taxon>
        <taxon>Betaproteobacteria</taxon>
        <taxon>Burkholderiales</taxon>
        <taxon>Burkholderiaceae</taxon>
        <taxon>Paraburkholderia</taxon>
    </lineage>
</organism>
<reference evidence="6 7" key="1">
    <citation type="submission" date="2019-11" db="EMBL/GenBank/DDBJ databases">
        <title>Metabolism of dissolved organic matter in forest soils.</title>
        <authorList>
            <person name="Cyle K.T."/>
            <person name="Wilhelm R.C."/>
            <person name="Martinez C.E."/>
        </authorList>
    </citation>
    <scope>NUCLEOTIDE SEQUENCE [LARGE SCALE GENOMIC DNA]</scope>
    <source>
        <strain evidence="6 7">5N</strain>
    </source>
</reference>
<dbReference type="FunFam" id="3.90.850.10:FF:000002">
    <property type="entry name" value="2-hydroxyhepta-2,4-diene-1,7-dioate isomerase"/>
    <property type="match status" value="1"/>
</dbReference>
<dbReference type="GO" id="GO:0016787">
    <property type="term" value="F:hydrolase activity"/>
    <property type="evidence" value="ECO:0007669"/>
    <property type="project" value="UniProtKB-KW"/>
</dbReference>
<evidence type="ECO:0000256" key="1">
    <source>
        <dbReference type="ARBA" id="ARBA00001946"/>
    </source>
</evidence>
<dbReference type="Proteomes" id="UP000655523">
    <property type="component" value="Unassembled WGS sequence"/>
</dbReference>
<comment type="cofactor">
    <cofactor evidence="1">
        <name>Mg(2+)</name>
        <dbReference type="ChEBI" id="CHEBI:18420"/>
    </cofactor>
</comment>
<keyword evidence="3" id="KW-0479">Metal-binding</keyword>
<comment type="caution">
    <text evidence="6">The sequence shown here is derived from an EMBL/GenBank/DDBJ whole genome shotgun (WGS) entry which is preliminary data.</text>
</comment>
<evidence type="ECO:0000259" key="5">
    <source>
        <dbReference type="Pfam" id="PF01557"/>
    </source>
</evidence>
<dbReference type="GO" id="GO:0046872">
    <property type="term" value="F:metal ion binding"/>
    <property type="evidence" value="ECO:0007669"/>
    <property type="project" value="UniProtKB-KW"/>
</dbReference>
<dbReference type="Gene3D" id="3.90.850.10">
    <property type="entry name" value="Fumarylacetoacetase-like, C-terminal domain"/>
    <property type="match status" value="1"/>
</dbReference>
<gene>
    <name evidence="6" type="ORF">GNZ13_00225</name>
</gene>
<keyword evidence="4" id="KW-0378">Hydrolase</keyword>
<proteinExistence type="inferred from homology"/>
<evidence type="ECO:0000256" key="4">
    <source>
        <dbReference type="ARBA" id="ARBA00022801"/>
    </source>
</evidence>
<evidence type="ECO:0000313" key="7">
    <source>
        <dbReference type="Proteomes" id="UP000655523"/>
    </source>
</evidence>
<dbReference type="EMBL" id="WOEZ01000001">
    <property type="protein sequence ID" value="NPT53079.1"/>
    <property type="molecule type" value="Genomic_DNA"/>
</dbReference>
<comment type="similarity">
    <text evidence="2">Belongs to the FAH family.</text>
</comment>
<dbReference type="GO" id="GO:0016853">
    <property type="term" value="F:isomerase activity"/>
    <property type="evidence" value="ECO:0007669"/>
    <property type="project" value="UniProtKB-KW"/>
</dbReference>
<accession>A0A972NI17</accession>
<evidence type="ECO:0000313" key="6">
    <source>
        <dbReference type="EMBL" id="NPT53079.1"/>
    </source>
</evidence>
<protein>
    <submittedName>
        <fullName evidence="6">2-hydroxyhepta-2,4-diene-1,7-dioate isomerase</fullName>
    </submittedName>
</protein>
<dbReference type="Pfam" id="PF01557">
    <property type="entry name" value="FAA_hydrolase"/>
    <property type="match status" value="1"/>
</dbReference>
<dbReference type="PANTHER" id="PTHR42796">
    <property type="entry name" value="FUMARYLACETOACETATE HYDROLASE DOMAIN-CONTAINING PROTEIN 2A-RELATED"/>
    <property type="match status" value="1"/>
</dbReference>
<dbReference type="InterPro" id="IPR036663">
    <property type="entry name" value="Fumarylacetoacetase_C_sf"/>
</dbReference>
<dbReference type="InterPro" id="IPR011234">
    <property type="entry name" value="Fumarylacetoacetase-like_C"/>
</dbReference>
<dbReference type="AlphaFoldDB" id="A0A972NI17"/>
<evidence type="ECO:0000256" key="2">
    <source>
        <dbReference type="ARBA" id="ARBA00010211"/>
    </source>
</evidence>
<dbReference type="InterPro" id="IPR051121">
    <property type="entry name" value="FAH"/>
</dbReference>
<evidence type="ECO:0000256" key="3">
    <source>
        <dbReference type="ARBA" id="ARBA00022723"/>
    </source>
</evidence>
<feature type="domain" description="Fumarylacetoacetase-like C-terminal" evidence="5">
    <location>
        <begin position="72"/>
        <end position="276"/>
    </location>
</feature>
<dbReference type="RefSeq" id="WP_172159416.1">
    <property type="nucleotide sequence ID" value="NZ_WOEZ01000001.1"/>
</dbReference>
<dbReference type="GO" id="GO:0019752">
    <property type="term" value="P:carboxylic acid metabolic process"/>
    <property type="evidence" value="ECO:0007669"/>
    <property type="project" value="UniProtKB-ARBA"/>
</dbReference>
<sequence length="280" mass="30544">MKLCRYGNVGQEKPGMIDALGRIRDLSGMVDDLSPADLSPSGLHRLREIHIDDLPLVSGEPRMGTPWNSVQKFIAIGLNYVDHAKEAGMPIPEEPVVFMKATSCIMGPCDDIVRPRGACKLDWEVELGVVIGTRAQYVSEADALDHVAGYCVLNDVSERAYQMQSSQWDKGKGCDTFGPIGPWLVTRDEIPDPQKLDLWLEVNGKRMQQSNTKAMIFSVAQLVAYLSRYMTLLPGDVIATGTPPGVGIGRKPPVFLQPGDQVRLGIAGLGEQSQRVTAAD</sequence>
<dbReference type="PANTHER" id="PTHR42796:SF4">
    <property type="entry name" value="FUMARYLACETOACETATE HYDROLASE DOMAIN-CONTAINING PROTEIN 2A"/>
    <property type="match status" value="1"/>
</dbReference>